<accession>A0ABP5ZHW8</accession>
<evidence type="ECO:0000313" key="1">
    <source>
        <dbReference type="EMBL" id="GAA2497823.1"/>
    </source>
</evidence>
<name>A0ABP5ZHW8_9ACTN</name>
<comment type="caution">
    <text evidence="1">The sequence shown here is derived from an EMBL/GenBank/DDBJ whole genome shotgun (WGS) entry which is preliminary data.</text>
</comment>
<evidence type="ECO:0000313" key="2">
    <source>
        <dbReference type="Proteomes" id="UP001501721"/>
    </source>
</evidence>
<proteinExistence type="predicted"/>
<gene>
    <name evidence="1" type="ORF">GCM10010422_52540</name>
</gene>
<sequence length="94" mass="9383">MKSAVHAGRSGSAFADQRGYRVGFTTRMRGSGMGLAAGRQGPVGYLPAAPRNARVSTGRHTVGPVVFALLGGLALPGRRGAGPPADVTGPGGRA</sequence>
<protein>
    <submittedName>
        <fullName evidence="1">Uncharacterized protein</fullName>
    </submittedName>
</protein>
<dbReference type="Proteomes" id="UP001501721">
    <property type="component" value="Unassembled WGS sequence"/>
</dbReference>
<organism evidence="1 2">
    <name type="scientific">Streptomyces graminearus</name>
    <dbReference type="NCBI Taxonomy" id="284030"/>
    <lineage>
        <taxon>Bacteria</taxon>
        <taxon>Bacillati</taxon>
        <taxon>Actinomycetota</taxon>
        <taxon>Actinomycetes</taxon>
        <taxon>Kitasatosporales</taxon>
        <taxon>Streptomycetaceae</taxon>
        <taxon>Streptomyces</taxon>
    </lineage>
</organism>
<dbReference type="EMBL" id="BAAATL010000028">
    <property type="protein sequence ID" value="GAA2497823.1"/>
    <property type="molecule type" value="Genomic_DNA"/>
</dbReference>
<keyword evidence="2" id="KW-1185">Reference proteome</keyword>
<reference evidence="2" key="1">
    <citation type="journal article" date="2019" name="Int. J. Syst. Evol. Microbiol.">
        <title>The Global Catalogue of Microorganisms (GCM) 10K type strain sequencing project: providing services to taxonomists for standard genome sequencing and annotation.</title>
        <authorList>
            <consortium name="The Broad Institute Genomics Platform"/>
            <consortium name="The Broad Institute Genome Sequencing Center for Infectious Disease"/>
            <person name="Wu L."/>
            <person name="Ma J."/>
        </authorList>
    </citation>
    <scope>NUCLEOTIDE SEQUENCE [LARGE SCALE GENOMIC DNA]</scope>
    <source>
        <strain evidence="2">JCM 6923</strain>
    </source>
</reference>